<dbReference type="InterPro" id="IPR006626">
    <property type="entry name" value="PbH1"/>
</dbReference>
<feature type="region of interest" description="Disordered" evidence="1">
    <location>
        <begin position="2223"/>
        <end position="2242"/>
    </location>
</feature>
<dbReference type="InterPro" id="IPR002105">
    <property type="entry name" value="Dockerin_1_rpt"/>
</dbReference>
<dbReference type="GO" id="GO:0004553">
    <property type="term" value="F:hydrolase activity, hydrolyzing O-glycosyl compounds"/>
    <property type="evidence" value="ECO:0007669"/>
    <property type="project" value="InterPro"/>
</dbReference>
<evidence type="ECO:0000259" key="3">
    <source>
        <dbReference type="Pfam" id="PF20009"/>
    </source>
</evidence>
<dbReference type="GO" id="GO:0008237">
    <property type="term" value="F:metallopeptidase activity"/>
    <property type="evidence" value="ECO:0007669"/>
    <property type="project" value="InterPro"/>
</dbReference>
<feature type="compositionally biased region" description="Basic and acidic residues" evidence="1">
    <location>
        <begin position="4913"/>
        <end position="4925"/>
    </location>
</feature>
<dbReference type="InterPro" id="IPR024079">
    <property type="entry name" value="MetalloPept_cat_dom_sf"/>
</dbReference>
<dbReference type="SUPFAM" id="SSF55486">
    <property type="entry name" value="Metalloproteases ('zincins'), catalytic domain"/>
    <property type="match status" value="1"/>
</dbReference>
<feature type="domain" description="Right handed beta helix" evidence="2">
    <location>
        <begin position="4687"/>
        <end position="4833"/>
    </location>
</feature>
<dbReference type="Pfam" id="PF00404">
    <property type="entry name" value="Dockerin_1"/>
    <property type="match status" value="1"/>
</dbReference>
<dbReference type="InterPro" id="IPR045474">
    <property type="entry name" value="GEVED"/>
</dbReference>
<feature type="domain" description="GEVED" evidence="3">
    <location>
        <begin position="5190"/>
        <end position="5265"/>
    </location>
</feature>
<dbReference type="SUPFAM" id="SSF51126">
    <property type="entry name" value="Pectin lyase-like"/>
    <property type="match status" value="1"/>
</dbReference>
<dbReference type="Pfam" id="PF20009">
    <property type="entry name" value="GEVED"/>
    <property type="match status" value="1"/>
</dbReference>
<dbReference type="GO" id="GO:0000272">
    <property type="term" value="P:polysaccharide catabolic process"/>
    <property type="evidence" value="ECO:0007669"/>
    <property type="project" value="InterPro"/>
</dbReference>
<evidence type="ECO:0000256" key="1">
    <source>
        <dbReference type="SAM" id="MobiDB-lite"/>
    </source>
</evidence>
<dbReference type="Gene3D" id="2.60.120.380">
    <property type="match status" value="3"/>
</dbReference>
<evidence type="ECO:0000313" key="5">
    <source>
        <dbReference type="Proteomes" id="UP000315017"/>
    </source>
</evidence>
<dbReference type="RefSeq" id="WP_145085248.1">
    <property type="nucleotide sequence ID" value="NZ_CP036274.1"/>
</dbReference>
<evidence type="ECO:0000313" key="4">
    <source>
        <dbReference type="EMBL" id="QDU25765.1"/>
    </source>
</evidence>
<dbReference type="SUPFAM" id="SSF63446">
    <property type="entry name" value="Type I dockerin domain"/>
    <property type="match status" value="1"/>
</dbReference>
<reference evidence="4 5" key="1">
    <citation type="submission" date="2019-02" db="EMBL/GenBank/DDBJ databases">
        <title>Deep-cultivation of Planctomycetes and their phenomic and genomic characterization uncovers novel biology.</title>
        <authorList>
            <person name="Wiegand S."/>
            <person name="Jogler M."/>
            <person name="Boedeker C."/>
            <person name="Pinto D."/>
            <person name="Vollmers J."/>
            <person name="Rivas-Marin E."/>
            <person name="Kohn T."/>
            <person name="Peeters S.H."/>
            <person name="Heuer A."/>
            <person name="Rast P."/>
            <person name="Oberbeckmann S."/>
            <person name="Bunk B."/>
            <person name="Jeske O."/>
            <person name="Meyerdierks A."/>
            <person name="Storesund J.E."/>
            <person name="Kallscheuer N."/>
            <person name="Luecker S."/>
            <person name="Lage O.M."/>
            <person name="Pohl T."/>
            <person name="Merkel B.J."/>
            <person name="Hornburger P."/>
            <person name="Mueller R.-W."/>
            <person name="Bruemmer F."/>
            <person name="Labrenz M."/>
            <person name="Spormann A.M."/>
            <person name="Op den Camp H."/>
            <person name="Overmann J."/>
            <person name="Amann R."/>
            <person name="Jetten M.S.M."/>
            <person name="Mascher T."/>
            <person name="Medema M.H."/>
            <person name="Devos D.P."/>
            <person name="Kaster A.-K."/>
            <person name="Ovreas L."/>
            <person name="Rohde M."/>
            <person name="Galperin M.Y."/>
            <person name="Jogler C."/>
        </authorList>
    </citation>
    <scope>NUCLEOTIDE SEQUENCE [LARGE SCALE GENOMIC DNA]</scope>
    <source>
        <strain evidence="4 5">ETA_A8</strain>
    </source>
</reference>
<dbReference type="Proteomes" id="UP000315017">
    <property type="component" value="Chromosome"/>
</dbReference>
<dbReference type="Gene3D" id="1.10.1330.10">
    <property type="entry name" value="Dockerin domain"/>
    <property type="match status" value="1"/>
</dbReference>
<dbReference type="OrthoDB" id="247526at2"/>
<dbReference type="Gene3D" id="3.40.390.10">
    <property type="entry name" value="Collagenase (Catalytic Domain)"/>
    <property type="match status" value="1"/>
</dbReference>
<name>A0A517Y6A9_9BACT</name>
<feature type="compositionally biased region" description="Polar residues" evidence="1">
    <location>
        <begin position="2230"/>
        <end position="2242"/>
    </location>
</feature>
<dbReference type="SMART" id="SM00710">
    <property type="entry name" value="PbH1"/>
    <property type="match status" value="10"/>
</dbReference>
<dbReference type="InterPro" id="IPR036439">
    <property type="entry name" value="Dockerin_dom_sf"/>
</dbReference>
<dbReference type="InterPro" id="IPR011050">
    <property type="entry name" value="Pectin_lyase_fold/virulence"/>
</dbReference>
<feature type="compositionally biased region" description="Polar residues" evidence="1">
    <location>
        <begin position="4952"/>
        <end position="4962"/>
    </location>
</feature>
<sequence length="5495" mass="578716">MSTRRSLKQTKASLKNSWQKSSQYKEMLRRAARKFHLESLEDRRVFAVDPVLVAADGGVTFSSGPTPTVRNESPRELTFTFPGVPGMDRTTLAAGIRLVPANGDGTFDPLDLPIAPAYLDLGDDATQVVMRFATPLKDDLYQLQFVGTTLKDTSGIQFNAGNTFNLNFTLNLAPQVLAVVPQPVVRNAAGALAQIGNEVHVYFNNDDLDEALAEDVRYYKLLVTRGTVDPSDDAPAAGEIQPYSAVYDATLNKVVLKFDLNPAAPDPNFRLEQFAGTAPGVADPAVSFRLRLGTTEVRRPNVYGTTGGTSNTDWLTKDPGSSFDSAAGLRDVLINGLPAGVPLQSLEDFINSTAAANTGNPIVMTSGTSVIIGQSIDPQFYNLMWPGGNDDPGHRDITGQGNHPGTGAAVVINGRVQTVIQRSDGPENHLGNMIAQNPLLQPAADADSVNGVTTYYYNFRSELGYVPDTTNSTIPTQPTFNVITDRQKQRAREVLEIIGQTSGVNFVETENQGFIIATGDMRAILTLVQTGPGGLTGLAGAVDLNNDGFGETAAAIMDSGDDWSSNGRDLYGNAWFITAMHEISTLLGLGHSYDLPGTTVQGEDPSLAASVPAAEPIFPGDNNIAHMQHVYRPEAKDIDMYKFEVDVAGVLTAETFAERLANSSGLDTAIAVYRVNPDTGVPELYAKNDDYFSKDSFLELTLEANTTYYVGVSASGNTEFDPNVVDSGIGGTTQGAYQLKLDFRKIATDTLTDVSGTPLDGDSDGKPGGVNNFWFRAAAPVSSLADLQNTTRTARTIFVDRMAAADISPRDGVPDSAAYIPDGSLAKPFISIKSALAASRPFDIIRVVGNNLENAADSLDAIDTNLTDNLAYQIGFDKLGNPLADGATLDVPKDRTLVFDAGVVVQLRRAQISVGSENQGASADRSGGALQVLGTPFQSVYFTSYNPTNATEPQIGDSTFQRANPSGELADEGDWGGIAFRSDIDRADGRSDFERRGIFLNYISHADIRYGGGQVVVNSQPRTVNPIHMTDARPTIINSRITLGADAAMSANPDSFEESNFTSPQYGSTFNSSFNVDYKRVGPEIHGNFLDTNTINGIVIRSTTQSGALNASSIEEMAVAGRFDDTDIVHVFQENLAMHSAPGGAFVHTALTAPATTLTVAAPVAGTGGFATTDTNIEYKIVYVDVNGNEGVASSTIRASGSITSANSHIRLTNLPNVTAALLASGFVGRRLYRRIGGVGDFILVEQIPASAAATYVDRNLALPVSALRLKVASVGDSVSPRINAIGTTPAVTTTTSASGGTYTGGQQVVYALAYVDTEGRESPMVELPQVTTLGPAGSVTLNNLPLAYGSYMGLRIYRSITVPGVPLVPGQFDLIGMTDAGKTSFTDTGIAVNPAQLIPATVNINTAVSAVPAPAGTRGFTNGTIVNYRFSFVGTGGESATSALAVPAGETGGFVISGNNRQITLTNLPLVDTKVYSSLIVYRSDNYGKFEQLAIIPGGPGQLTTIVDENFRTSANARYVTNPLLWPRGDGLPVFLQDVALAQPANARARPHGSLVIDPSMVLKFDGARIDVNIGTGLIAEGVKGRDIVLTSLYDTRYGAGGTFATSKSVGAVGQEGDWGGIYFAPDSKGSFNEVVFAYGGGEGRIEGTFAGVNVLEIQQAKVRVANSRFEFNASGASGSQTTGDRAGRGTNDNATIFVRGAQPVIINNTALSNSGAFISINVNALNSQQLTDFGRQTGLLAERPADTELARNSFPVSRLIDTQTGVTDVDNNGPLIRLNRIDLNDTNGMRVRGGVLTTESVWDDTDIAHVLFDSILIPDFHTYGGLRLESSARESLVIKAASNTTTNTLAGIIADGRPLENEERIGGTLQVLGQPGFPVVLTSYADDTISSGFTPAGKPQGNTNGDDPATTNTLPTGPEVDNGVRIDNDVATSVNGHFSWTVGVAGGYGNASTATAQGLTAQFIAQDFIFAHFPVVYAGTQVINLRLATAASTTNTLTMAPMLVSPDVVVSEGQFTRTGLPAVRWRATSSFANGSTRLVTSFDFSTATGAPLGDIRLMSYLDQDVQGANDDLLYIDGSPGAADFRLVTLDNNERIGFSQGGIYTTGAGLQNASYVGFAADKWSDLQTRMLAGTLNNFAITPSGTNIDLVDLPLIPDATLGNVYGLGDITTALAWDLDPLASTSTVTTFLEFLANAPISGGRPGDWNGIVIDKYANDRNVETVPEREPVTSNGTQNSRPNKAQFLGSLSSADKGGDENLRLGFVVQGAIATPGDVDIYSFKAKAETEVWFDIDRTTQSLDTVIELVDEFGNIQARSDNSADEATGADSLLGEGAFPLQKTAPFEGQDLYSTNPRDAGMRVRLTGTPGVESTYFVRIRSVPKNKGDLDTVVPSSVSESLVVPGISSGSYELQVRLRERDEKGGTTIRYAKIANARTGIDVNGHPSHSPLTGERRDIEPNNTGSLAGAQNLGNLLAVDRGAISISGNLNALGDVDWYRFTLDYNAIDGQSPVPKEYPNFDTLVNTVFDLDYADGLGRPNLQLFVYNSNFQLILTNFDSNVSDDRSGTLSSSGISDLNRGSVGTNDAYIGNIALPATAPLSSLNGTAPETYYVAVAAVGTIPTPYTQFTSATTTNPLLRIEPIDSVHRIVEDHINEGRFEDIPWRQGKPPDRGTSSLPDTQVLFDNIPGNDSVIPWHLGDMTLYISRDSAATEVTTLQTINPFTGAHVATVGTQGFDIEDIAFNTANNLFGLSRDLEDTLIQDSEAGHLIQINTGTGAPTDLGDDGIDTYQPDAMGNPIVTNAGNGFGVHYNALEFFTPNNSPERLLAIGNRGEFYRPGNINPTINSKQNIIYQLNPANGAALVNGGPRLTGAGTDAFEVGEILTQQRFTGVEATISTGANYFANITDGTFFTVTDGNVTRDFEFNAGFEATQQVNLGLDQTVRDGYYFILDRDDVPKSGNEVIFQFDTGSVIAVNPTINSTAAGLDGSTFTINAAGQQRVFEFDNNAVQNSPGALPIDIRNLAGPFLTADVIAARIQAAINAASGPTFQTTALVAAGSTRVSLIPFLPTQSVSVTAINPSLSGLVAVEGETGQAPILQAVDAPLALQSGDLEGQRFSLTLGNPVTPANTFFFEFDPAGNGVTAGSTPVNINYGDTSDVVAVRMRDAIRTVNGLFADVYGGDDRVVANGFRIAYNVLPGTPIVNLLGPVPQGGLPNVLMATEEVNTNAQIATSILNAVNLSPISPFTAGAEGATLDARINFPPVTAAGKVPTLAVDFDGMPIWTQLASTPDFSPGAYSIPFRAEDSAATIATSVANAINADLNSAGIFASLLGNNVQLTSGQIITPANSPFIVGGQGPGGSITGMVNVANTAATSTFVAVSDNGGLYEFTINFLNNQNLLPTDPNKILQVTSVNYIGASRSDLAGLSIQGLTRGPATVENGRYANTWFAVAEVGGQSRLYAFEYDHTTDTYGGMEPIFVDGQTNIPLTFRNDAGVVTPITQANGIRFGQLNENLWGFTPFVDPTNTHRQTDAGHGTPAAENGSRPATTGNSSLYFGTGGRGSTYNVNGGAFGSVVSNEFNLEGYAAVDQPALYFTYFSSQEASPIYDSLRVFVSSIDNNNADTNGDGVADSNSGDWQLLAMDESNIFINTNGFRQVRIPLDAYAGQKSVRLRVDFSTAGDMDVGVPYTTGEELRAVAGQYITDEQFISIGGQRYEFNNGVTATFSSGRATPDGETITILPTAAGVPITFEFDKNNSVTAGNIRVGITDLMTAQELTQTLLGVLAANGLGAGTSYLGNDSVLNFFTAAAVTPAAAPTSAAAVTQTQGAAGLSAAGLLVNAIELPFTRTQSRDTVATTLQNMLVQTFYAQKLIVQDGSQYNDEQTFRLTATSGTADAATYEFDSGEIFTIPTAGANPLAAVAITDGDSFQITWNGVPRIFEYDNNLATVILGAIPISFNVNDSQSQVASATVAVLNSALGGNMNAAVVSGSAIQLDTDTNALTIADFTNIFGSPEFASTGAAGVAVGNIPVFYTDSASFLPNQVAGRVAQALNAGGPLAIPGLAATTSPTSPNRVELVSARDFSLSFPGPLNALISLETPDSGSIKQYGDLVRLISSPTGPFHTVDVVGGVAQRGPFGLETNLTGDVTDTVGGFRSNLRYQNNAFEGVYLDDFVIGLAERGEMLSNAISSSAITIPTTPPPGQIILGDYQLEIRRGVGYDFVTPALPGFTPDSNDRFSEQQTLLARSGAQLIDGQTFTISDGTRQLTFEFNDTAEVTPFGQTVVTPGNQEIPFNSTMSAPEVALSIRDAINSTDVQQILRVNAWLGDGTQPGLATTTNRVNLNGAATFVATGVPVKEVNESLDTALQITAPGSIYDGLRFFANGTVGDSDDTTTEQKDADRRARDIDYFGLDLSVTAEFFDGLTTADRETVTVLDPTVSATPFIFEFDNNGLTTLGNIAVPITPAMTRVEVMQAFQSALATAGLSANVVVDAQLPATLRFQGTQTVSAAPAVIGGAPITRVVGQQILVDVDAAIQGSTLDSYLRIFNAAGTLQTVTINGNTYTAENDGATVRMIPTAGGPAVTIAAPGERLGNTQVRGSSFATRPDTDSYLAFSAPSAGRYYIAVSGAGNNKYTHTTTAGAIIPVGAIPGSTGKYTLEVTSPNAPNSNSAGAPSAIDVITFDQELGDRNLVRDQGQIVLQGNEVYNSLFFGIDIDAGARVAADGNAAHQGATRNLSQANTVGLVPGVVVMNNIIYGNGTGGIRFSGDPGTDAPVSFGRIINNTLYGKGGTFDPPSAAVADTGILVNERSGPTLLNNIIANFATALNVDASSRPNTVIGGLVTQGNTVLTNPANLGLGDFPIMLTNADPLFKNAQGGNFYLAALSPAIDSSIDSLLDRPLMVSIKSPLGLGDSPILTPDRDARGQVRADDPDVQTPQGFGLNPFKDRGALDRVDKSGPSSALVNPQDNDALGIDRDQALTVVSTDNTVLVRNFTIALFDRTDPNGEPDGSDIDDFTVTSSQVIVTRRISTTATQVLVEGVDYFFSYDATSNQIVLTPVGNIWPRGTYQILMNDGIADQAGNLLSPNNTVAIPNPNVPGDTINHYYTLFLGTAVDYGDAPASYPVLDADGGANHGIEPGVYLGTDPTGFPTADFDGQPSVAANLDNDDGVQFISLQSGIADGGRVIVTSPRAGLIVSAWINLNPSTDSDWSDAGEQILTNVVLAAGSNLLNFTMPASERGATYARFRVSTEVINSPTGAAIDGEVEDYQVTLTGPLFQNDPNDIQVTYPGDLTATNVGQYDVDDNGKINAFDALIIINYLNSYGVQNLPIVSPPAPLNPLLNPPPFLDVNGDGRLTAFDAIGVITHLNRVPLLPPVIASAGEDVGFTSMRSTENEANVDGEVLDANLSLHTLVPDVMYASSSVVIETAPTTTATASVPVSELVQDAAVELLINSMAVAQGEHEDPSSFETFEQTDEAMGPLTDAQWSDLLSDLAEEQLNLG</sequence>
<protein>
    <submittedName>
        <fullName evidence="4">Uncharacterized protein</fullName>
    </submittedName>
</protein>
<dbReference type="EMBL" id="CP036274">
    <property type="protein sequence ID" value="QDU25765.1"/>
    <property type="molecule type" value="Genomic_DNA"/>
</dbReference>
<feature type="region of interest" description="Disordered" evidence="1">
    <location>
        <begin position="3524"/>
        <end position="3548"/>
    </location>
</feature>
<gene>
    <name evidence="4" type="ORF">ETAA8_08360</name>
</gene>
<keyword evidence="5" id="KW-1185">Reference proteome</keyword>
<dbReference type="Pfam" id="PF13229">
    <property type="entry name" value="Beta_helix"/>
    <property type="match status" value="1"/>
</dbReference>
<evidence type="ECO:0000259" key="2">
    <source>
        <dbReference type="Pfam" id="PF13229"/>
    </source>
</evidence>
<dbReference type="InterPro" id="IPR039448">
    <property type="entry name" value="Beta_helix"/>
</dbReference>
<feature type="region of interest" description="Disordered" evidence="1">
    <location>
        <begin position="1893"/>
        <end position="1924"/>
    </location>
</feature>
<feature type="compositionally biased region" description="Polar residues" evidence="1">
    <location>
        <begin position="1902"/>
        <end position="1917"/>
    </location>
</feature>
<proteinExistence type="predicted"/>
<dbReference type="KEGG" id="aagg:ETAA8_08360"/>
<accession>A0A517Y6A9</accession>
<organism evidence="4 5">
    <name type="scientific">Anatilimnocola aggregata</name>
    <dbReference type="NCBI Taxonomy" id="2528021"/>
    <lineage>
        <taxon>Bacteria</taxon>
        <taxon>Pseudomonadati</taxon>
        <taxon>Planctomycetota</taxon>
        <taxon>Planctomycetia</taxon>
        <taxon>Pirellulales</taxon>
        <taxon>Pirellulaceae</taxon>
        <taxon>Anatilimnocola</taxon>
    </lineage>
</organism>
<feature type="compositionally biased region" description="Basic and acidic residues" evidence="1">
    <location>
        <begin position="4939"/>
        <end position="4950"/>
    </location>
</feature>
<feature type="region of interest" description="Disordered" evidence="1">
    <location>
        <begin position="4908"/>
        <end position="4963"/>
    </location>
</feature>
<feature type="region of interest" description="Disordered" evidence="1">
    <location>
        <begin position="2437"/>
        <end position="2462"/>
    </location>
</feature>